<keyword evidence="5" id="KW-0804">Transcription</keyword>
<feature type="compositionally biased region" description="Polar residues" evidence="9">
    <location>
        <begin position="587"/>
        <end position="596"/>
    </location>
</feature>
<feature type="compositionally biased region" description="Low complexity" evidence="9">
    <location>
        <begin position="341"/>
        <end position="359"/>
    </location>
</feature>
<dbReference type="Proteomes" id="UP000054988">
    <property type="component" value="Unassembled WGS sequence"/>
</dbReference>
<feature type="region of interest" description="Disordered" evidence="9">
    <location>
        <begin position="327"/>
        <end position="366"/>
    </location>
</feature>
<reference evidence="11 12" key="1">
    <citation type="submission" date="2015-12" db="EMBL/GenBank/DDBJ databases">
        <title>Draft genome sequence of Moniliophthora roreri, the causal agent of frosty pod rot of cacao.</title>
        <authorList>
            <person name="Aime M.C."/>
            <person name="Diaz-Valderrama J.R."/>
            <person name="Kijpornyongpan T."/>
            <person name="Phillips-Mora W."/>
        </authorList>
    </citation>
    <scope>NUCLEOTIDE SEQUENCE [LARGE SCALE GENOMIC DNA]</scope>
    <source>
        <strain evidence="11 12">MCA 2952</strain>
    </source>
</reference>
<dbReference type="SMART" id="SM00415">
    <property type="entry name" value="HSF"/>
    <property type="match status" value="1"/>
</dbReference>
<evidence type="ECO:0000313" key="11">
    <source>
        <dbReference type="EMBL" id="KTB36644.1"/>
    </source>
</evidence>
<dbReference type="eggNOG" id="KOG0627">
    <property type="taxonomic scope" value="Eukaryota"/>
</dbReference>
<dbReference type="PANTHER" id="PTHR10015:SF427">
    <property type="entry name" value="HEAT SHOCK FACTOR PROTEIN"/>
    <property type="match status" value="1"/>
</dbReference>
<accession>A0A0W0FK07</accession>
<feature type="compositionally biased region" description="Low complexity" evidence="9">
    <location>
        <begin position="599"/>
        <end position="610"/>
    </location>
</feature>
<evidence type="ECO:0000256" key="3">
    <source>
        <dbReference type="ARBA" id="ARBA00023015"/>
    </source>
</evidence>
<keyword evidence="6" id="KW-0539">Nucleus</keyword>
<comment type="subunit">
    <text evidence="7">Homotrimer. Homotrimerization increases the affinity of HSF1 to DNA. Interacts with transcriptional coregulator SSA1 on chromatin.</text>
</comment>
<organism evidence="11 12">
    <name type="scientific">Moniliophthora roreri</name>
    <name type="common">Frosty pod rot fungus</name>
    <name type="synonym">Monilia roreri</name>
    <dbReference type="NCBI Taxonomy" id="221103"/>
    <lineage>
        <taxon>Eukaryota</taxon>
        <taxon>Fungi</taxon>
        <taxon>Dikarya</taxon>
        <taxon>Basidiomycota</taxon>
        <taxon>Agaricomycotina</taxon>
        <taxon>Agaricomycetes</taxon>
        <taxon>Agaricomycetidae</taxon>
        <taxon>Agaricales</taxon>
        <taxon>Marasmiineae</taxon>
        <taxon>Marasmiaceae</taxon>
        <taxon>Moniliophthora</taxon>
    </lineage>
</organism>
<dbReference type="InterPro" id="IPR036390">
    <property type="entry name" value="WH_DNA-bd_sf"/>
</dbReference>
<dbReference type="GO" id="GO:0003700">
    <property type="term" value="F:DNA-binding transcription factor activity"/>
    <property type="evidence" value="ECO:0007669"/>
    <property type="project" value="InterPro"/>
</dbReference>
<evidence type="ECO:0000256" key="9">
    <source>
        <dbReference type="SAM" id="MobiDB-lite"/>
    </source>
</evidence>
<gene>
    <name evidence="11" type="ORF">WG66_10855</name>
</gene>
<proteinExistence type="inferred from homology"/>
<dbReference type="GO" id="GO:0043565">
    <property type="term" value="F:sequence-specific DNA binding"/>
    <property type="evidence" value="ECO:0007669"/>
    <property type="project" value="InterPro"/>
</dbReference>
<comment type="caution">
    <text evidence="11">The sequence shown here is derived from an EMBL/GenBank/DDBJ whole genome shotgun (WGS) entry which is preliminary data.</text>
</comment>
<evidence type="ECO:0000259" key="10">
    <source>
        <dbReference type="SMART" id="SM00415"/>
    </source>
</evidence>
<comment type="subcellular location">
    <subcellularLocation>
        <location evidence="1">Nucleus</location>
    </subcellularLocation>
</comment>
<feature type="region of interest" description="Disordered" evidence="9">
    <location>
        <begin position="227"/>
        <end position="315"/>
    </location>
</feature>
<dbReference type="EMBL" id="LATX01001892">
    <property type="protein sequence ID" value="KTB36644.1"/>
    <property type="molecule type" value="Genomic_DNA"/>
</dbReference>
<dbReference type="PANTHER" id="PTHR10015">
    <property type="entry name" value="HEAT SHOCK TRANSCRIPTION FACTOR"/>
    <property type="match status" value="1"/>
</dbReference>
<evidence type="ECO:0000256" key="5">
    <source>
        <dbReference type="ARBA" id="ARBA00023163"/>
    </source>
</evidence>
<sequence>MAPSRQITLANGYGATPAISPKVPMFLQKLYKIVSDSSTNDVICWSDTGDSFFVHDHERLAKEHLGNWFKHNKFASFVRQLNMYGFHKIPHLQQGVLRSDSDAEHSQFAHPDFHRGQEDRLIFIERKKQPGGNKADQGAVDLPVSSAASGTAQNAAGQQLDWHSIVNGITAIRRHQSNISQELNELKRSNQLLWQESMEARQRHQRQQDTINRIIKFLAGVFGQHVNASPREKDNSSPSHSVVPGPRLMIEDRKRGPGSGKVEITEVQDEENMSPVESRSRDPSPRSFTVETPATEVSRPLSRGASDVSTPVLRDLSSFPSSNLLEINSPRIEAPPSPTGSTSSKKSSRVNNNNSIISTQPRYPATDITRESVNGTSHSRPPSHSPSFDVKFQNALAQLSSSELQQLFASLASQSGIPETGIDPSSFQSDHSQLTPTPSISQITPYNKGLDFSAFEPSVPSNSVNPPEGLIPFDPSPYHLEQSWKAAEDIEKDVNSVNSNIDSLMETLGLDPSLLTSNGNGGNGTTGLDPMILDPNALSTGSAPTQHAGSDDFFNTYLYSMNDGPNDESSSTLDFGAPSIMVPPSPADSTSNTDSPDLTAANPAVPATATKGRKRKSESGGTPTDVAMKSYLPPNARNKKQKK</sequence>
<comment type="similarity">
    <text evidence="2 8">Belongs to the HSF family.</text>
</comment>
<dbReference type="Pfam" id="PF00447">
    <property type="entry name" value="HSF_DNA-bind"/>
    <property type="match status" value="1"/>
</dbReference>
<feature type="domain" description="HSF-type DNA-binding" evidence="10">
    <location>
        <begin position="22"/>
        <end position="127"/>
    </location>
</feature>
<evidence type="ECO:0000313" key="12">
    <source>
        <dbReference type="Proteomes" id="UP000054988"/>
    </source>
</evidence>
<dbReference type="InterPro" id="IPR000232">
    <property type="entry name" value="HSF_DNA-bd"/>
</dbReference>
<evidence type="ECO:0000256" key="8">
    <source>
        <dbReference type="RuleBase" id="RU004020"/>
    </source>
</evidence>
<name>A0A0W0FK07_MONRR</name>
<dbReference type="FunFam" id="1.10.10.10:FF:000027">
    <property type="entry name" value="Heat shock transcription factor 1"/>
    <property type="match status" value="1"/>
</dbReference>
<feature type="compositionally biased region" description="Polar residues" evidence="9">
    <location>
        <begin position="537"/>
        <end position="546"/>
    </location>
</feature>
<evidence type="ECO:0000256" key="4">
    <source>
        <dbReference type="ARBA" id="ARBA00023125"/>
    </source>
</evidence>
<dbReference type="SUPFAM" id="SSF46785">
    <property type="entry name" value="Winged helix' DNA-binding domain"/>
    <property type="match status" value="1"/>
</dbReference>
<feature type="region of interest" description="Disordered" evidence="9">
    <location>
        <begin position="565"/>
        <end position="643"/>
    </location>
</feature>
<evidence type="ECO:0000256" key="7">
    <source>
        <dbReference type="ARBA" id="ARBA00062171"/>
    </source>
</evidence>
<evidence type="ECO:0000256" key="6">
    <source>
        <dbReference type="ARBA" id="ARBA00023242"/>
    </source>
</evidence>
<evidence type="ECO:0000256" key="1">
    <source>
        <dbReference type="ARBA" id="ARBA00004123"/>
    </source>
</evidence>
<evidence type="ECO:0000256" key="2">
    <source>
        <dbReference type="ARBA" id="ARBA00006403"/>
    </source>
</evidence>
<keyword evidence="3" id="KW-0805">Transcription regulation</keyword>
<dbReference type="PRINTS" id="PR00056">
    <property type="entry name" value="HSFDOMAIN"/>
</dbReference>
<dbReference type="GO" id="GO:0005634">
    <property type="term" value="C:nucleus"/>
    <property type="evidence" value="ECO:0007669"/>
    <property type="project" value="UniProtKB-SubCell"/>
</dbReference>
<feature type="region of interest" description="Disordered" evidence="9">
    <location>
        <begin position="517"/>
        <end position="546"/>
    </location>
</feature>
<dbReference type="AlphaFoldDB" id="A0A0W0FK07"/>
<dbReference type="InterPro" id="IPR036388">
    <property type="entry name" value="WH-like_DNA-bd_sf"/>
</dbReference>
<protein>
    <submittedName>
        <fullName evidence="11">Putative transcription factor Hsf1</fullName>
    </submittedName>
</protein>
<keyword evidence="4" id="KW-0238">DNA-binding</keyword>
<dbReference type="Gene3D" id="1.10.10.10">
    <property type="entry name" value="Winged helix-like DNA-binding domain superfamily/Winged helix DNA-binding domain"/>
    <property type="match status" value="1"/>
</dbReference>